<evidence type="ECO:0000256" key="2">
    <source>
        <dbReference type="ARBA" id="ARBA00023125"/>
    </source>
</evidence>
<reference evidence="5 6" key="1">
    <citation type="submission" date="2016-10" db="EMBL/GenBank/DDBJ databases">
        <title>Comparative genomics of Bacillus thuringiensis reveals a path to pathogens against multiple invertebrate hosts.</title>
        <authorList>
            <person name="Zheng J."/>
            <person name="Gao Q."/>
            <person name="Liu H."/>
            <person name="Peng D."/>
            <person name="Ruan L."/>
            <person name="Sun M."/>
        </authorList>
    </citation>
    <scope>NUCLEOTIDE SEQUENCE [LARGE SCALE GENOMIC DNA]</scope>
    <source>
        <strain evidence="5">T30001</strain>
    </source>
</reference>
<keyword evidence="2" id="KW-0238">DNA-binding</keyword>
<comment type="caution">
    <text evidence="5">The sequence shown here is derived from an EMBL/GenBank/DDBJ whole genome shotgun (WGS) entry which is preliminary data.</text>
</comment>
<dbReference type="InterPro" id="IPR036390">
    <property type="entry name" value="WH_DNA-bd_sf"/>
</dbReference>
<accession>A0A9X6NFW9</accession>
<name>A0A9X6NFW9_BACTV</name>
<dbReference type="GO" id="GO:0003700">
    <property type="term" value="F:DNA-binding transcription factor activity"/>
    <property type="evidence" value="ECO:0007669"/>
    <property type="project" value="InterPro"/>
</dbReference>
<dbReference type="InterPro" id="IPR000835">
    <property type="entry name" value="HTH_MarR-typ"/>
</dbReference>
<sequence>MDYSKEIRDLFFMQQSYATLFSVLNKIQIRGDEYFESLTSRQFMTIVAILHLPEDETTLNNIAKKLGTSKQNVNRLVNSIEKKGYLITQPSKRDRRAINVKITKSGMLAMEECGEKSMYFMAEIFKEFTTEDLETLWSLLKKIYRFDGEEQDGFEETAPDFEIEQDRGELQTRALQEFAKRRIQKEMPSE</sequence>
<dbReference type="PANTHER" id="PTHR42756">
    <property type="entry name" value="TRANSCRIPTIONAL REGULATOR, MARR"/>
    <property type="match status" value="1"/>
</dbReference>
<dbReference type="AlphaFoldDB" id="A0A9X6NFW9"/>
<dbReference type="PANTHER" id="PTHR42756:SF1">
    <property type="entry name" value="TRANSCRIPTIONAL REPRESSOR OF EMRAB OPERON"/>
    <property type="match status" value="1"/>
</dbReference>
<evidence type="ECO:0000256" key="3">
    <source>
        <dbReference type="ARBA" id="ARBA00023163"/>
    </source>
</evidence>
<evidence type="ECO:0000259" key="4">
    <source>
        <dbReference type="PROSITE" id="PS50995"/>
    </source>
</evidence>
<proteinExistence type="predicted"/>
<dbReference type="EMBL" id="MOOV01000082">
    <property type="protein sequence ID" value="OUC02598.1"/>
    <property type="molecule type" value="Genomic_DNA"/>
</dbReference>
<evidence type="ECO:0000256" key="1">
    <source>
        <dbReference type="ARBA" id="ARBA00023015"/>
    </source>
</evidence>
<dbReference type="SUPFAM" id="SSF46785">
    <property type="entry name" value="Winged helix' DNA-binding domain"/>
    <property type="match status" value="1"/>
</dbReference>
<gene>
    <name evidence="5" type="ORF">BK784_08870</name>
</gene>
<keyword evidence="3" id="KW-0804">Transcription</keyword>
<dbReference type="PRINTS" id="PR00598">
    <property type="entry name" value="HTHMARR"/>
</dbReference>
<organism evidence="5 6">
    <name type="scientific">Bacillus thuringiensis subsp. medellin</name>
    <dbReference type="NCBI Taxonomy" id="79672"/>
    <lineage>
        <taxon>Bacteria</taxon>
        <taxon>Bacillati</taxon>
        <taxon>Bacillota</taxon>
        <taxon>Bacilli</taxon>
        <taxon>Bacillales</taxon>
        <taxon>Bacillaceae</taxon>
        <taxon>Bacillus</taxon>
        <taxon>Bacillus cereus group</taxon>
    </lineage>
</organism>
<dbReference type="Gene3D" id="1.10.10.10">
    <property type="entry name" value="Winged helix-like DNA-binding domain superfamily/Winged helix DNA-binding domain"/>
    <property type="match status" value="1"/>
</dbReference>
<dbReference type="GO" id="GO:0003677">
    <property type="term" value="F:DNA binding"/>
    <property type="evidence" value="ECO:0007669"/>
    <property type="project" value="UniProtKB-KW"/>
</dbReference>
<feature type="domain" description="HTH marR-type" evidence="4">
    <location>
        <begin position="1"/>
        <end position="145"/>
    </location>
</feature>
<dbReference type="Pfam" id="PF12802">
    <property type="entry name" value="MarR_2"/>
    <property type="match status" value="1"/>
</dbReference>
<evidence type="ECO:0000313" key="6">
    <source>
        <dbReference type="Proteomes" id="UP000195160"/>
    </source>
</evidence>
<dbReference type="InterPro" id="IPR036388">
    <property type="entry name" value="WH-like_DNA-bd_sf"/>
</dbReference>
<dbReference type="SMART" id="SM00347">
    <property type="entry name" value="HTH_MARR"/>
    <property type="match status" value="1"/>
</dbReference>
<evidence type="ECO:0000313" key="5">
    <source>
        <dbReference type="EMBL" id="OUC02598.1"/>
    </source>
</evidence>
<protein>
    <submittedName>
        <fullName evidence="5">MarR family transcriptional regulator</fullName>
    </submittedName>
</protein>
<dbReference type="PROSITE" id="PS50995">
    <property type="entry name" value="HTH_MARR_2"/>
    <property type="match status" value="1"/>
</dbReference>
<keyword evidence="1" id="KW-0805">Transcription regulation</keyword>
<dbReference type="Proteomes" id="UP000195160">
    <property type="component" value="Unassembled WGS sequence"/>
</dbReference>
<dbReference type="RefSeq" id="WP_088066139.1">
    <property type="nucleotide sequence ID" value="NZ_MOOV01000082.1"/>
</dbReference>